<dbReference type="EMBL" id="JAUSRR010000002">
    <property type="protein sequence ID" value="MDP9922492.1"/>
    <property type="molecule type" value="Genomic_DNA"/>
</dbReference>
<comment type="caution">
    <text evidence="2">The sequence shown here is derived from an EMBL/GenBank/DDBJ whole genome shotgun (WGS) entry which is preliminary data.</text>
</comment>
<reference evidence="2" key="1">
    <citation type="submission" date="2023-07" db="EMBL/GenBank/DDBJ databases">
        <title>Sorghum-associated microbial communities from plants grown in Nebraska, USA.</title>
        <authorList>
            <person name="Schachtman D."/>
        </authorList>
    </citation>
    <scope>NUCLEOTIDE SEQUENCE</scope>
    <source>
        <strain evidence="2">DS2795</strain>
    </source>
</reference>
<evidence type="ECO:0008006" key="4">
    <source>
        <dbReference type="Google" id="ProtNLM"/>
    </source>
</evidence>
<dbReference type="RefSeq" id="WP_307589479.1">
    <property type="nucleotide sequence ID" value="NZ_JAUSRQ010000025.1"/>
</dbReference>
<dbReference type="Proteomes" id="UP001244295">
    <property type="component" value="Unassembled WGS sequence"/>
</dbReference>
<feature type="region of interest" description="Disordered" evidence="1">
    <location>
        <begin position="102"/>
        <end position="127"/>
    </location>
</feature>
<name>A0AAW8DSS1_9BURK</name>
<accession>A0AAW8DSS1</accession>
<evidence type="ECO:0000313" key="2">
    <source>
        <dbReference type="EMBL" id="MDP9922492.1"/>
    </source>
</evidence>
<protein>
    <recommendedName>
        <fullName evidence="4">Cytoplasmic protein</fullName>
    </recommendedName>
</protein>
<proteinExistence type="predicted"/>
<dbReference type="AlphaFoldDB" id="A0AAW8DSS1"/>
<sequence length="452" mass="49739">MPIPTPSPSTSPSAPPAATAVYLPRDVVNAPEVKAAIARRSAERGDDADMAAWLQNHFFRWAIGSFANVLPVQSPADYLAAAGPDKPLPEWLAKQLQPRAPVAVNAASAQDKEKSKGNKGNKAESPAAEAAPKTFYYLDPDHLLLVDRERMLVEFLRSRRGTRLEQKLQRITCFMAMALWEQEHQRMQAKRNKGWVPSSGLALKEVLRTPNGVIFEFIGSHAALREEMAYESFHMQHCLGQFANIKKLNGGYGEQYASAAQSGRLRLFTLRSAGNLPHVTISLEVHPDGLRVDQIKGKQNRHPIRKYADDVLQFLRTLPPRGERHSDCEGMGLVFEPEASDAARGEWKFVTDVQSPDFLLSVMSGNFHLIEHFEQPPPALQWLLLRIAPHELARLRQMDVAVAAAARLTLPANRLPPSLQAAPTPTPVAMLEIEGISLSAAVCAPPLGAALP</sequence>
<gene>
    <name evidence="2" type="ORF">J2W25_001507</name>
</gene>
<evidence type="ECO:0000256" key="1">
    <source>
        <dbReference type="SAM" id="MobiDB-lite"/>
    </source>
</evidence>
<organism evidence="2 3">
    <name type="scientific">Variovorax boronicumulans</name>
    <dbReference type="NCBI Taxonomy" id="436515"/>
    <lineage>
        <taxon>Bacteria</taxon>
        <taxon>Pseudomonadati</taxon>
        <taxon>Pseudomonadota</taxon>
        <taxon>Betaproteobacteria</taxon>
        <taxon>Burkholderiales</taxon>
        <taxon>Comamonadaceae</taxon>
        <taxon>Variovorax</taxon>
    </lineage>
</organism>
<evidence type="ECO:0000313" key="3">
    <source>
        <dbReference type="Proteomes" id="UP001244295"/>
    </source>
</evidence>